<keyword evidence="3" id="KW-1185">Reference proteome</keyword>
<reference evidence="3" key="1">
    <citation type="submission" date="2019-02" db="EMBL/GenBank/DDBJ databases">
        <title>Deep-cultivation of Planctomycetes and their phenomic and genomic characterization uncovers novel biology.</title>
        <authorList>
            <person name="Wiegand S."/>
            <person name="Jogler M."/>
            <person name="Boedeker C."/>
            <person name="Pinto D."/>
            <person name="Vollmers J."/>
            <person name="Rivas-Marin E."/>
            <person name="Kohn T."/>
            <person name="Peeters S.H."/>
            <person name="Heuer A."/>
            <person name="Rast P."/>
            <person name="Oberbeckmann S."/>
            <person name="Bunk B."/>
            <person name="Jeske O."/>
            <person name="Meyerdierks A."/>
            <person name="Storesund J.E."/>
            <person name="Kallscheuer N."/>
            <person name="Luecker S."/>
            <person name="Lage O.M."/>
            <person name="Pohl T."/>
            <person name="Merkel B.J."/>
            <person name="Hornburger P."/>
            <person name="Mueller R.-W."/>
            <person name="Bruemmer F."/>
            <person name="Labrenz M."/>
            <person name="Spormann A.M."/>
            <person name="Op den Camp H."/>
            <person name="Overmann J."/>
            <person name="Amann R."/>
            <person name="Jetten M.S.M."/>
            <person name="Mascher T."/>
            <person name="Medema M.H."/>
            <person name="Devos D.P."/>
            <person name="Kaster A.-K."/>
            <person name="Ovreas L."/>
            <person name="Rohde M."/>
            <person name="Galperin M.Y."/>
            <person name="Jogler C."/>
        </authorList>
    </citation>
    <scope>NUCLEOTIDE SEQUENCE [LARGE SCALE GENOMIC DNA]</scope>
    <source>
        <strain evidence="3">Pan97</strain>
    </source>
</reference>
<evidence type="ECO:0000256" key="1">
    <source>
        <dbReference type="SAM" id="Phobius"/>
    </source>
</evidence>
<feature type="transmembrane region" description="Helical" evidence="1">
    <location>
        <begin position="111"/>
        <end position="134"/>
    </location>
</feature>
<evidence type="ECO:0000313" key="2">
    <source>
        <dbReference type="EMBL" id="QDU74758.1"/>
    </source>
</evidence>
<keyword evidence="1" id="KW-0472">Membrane</keyword>
<dbReference type="AlphaFoldDB" id="A0A518C6A9"/>
<dbReference type="Proteomes" id="UP000318626">
    <property type="component" value="Chromosome"/>
</dbReference>
<feature type="transmembrane region" description="Helical" evidence="1">
    <location>
        <begin position="215"/>
        <end position="232"/>
    </location>
</feature>
<proteinExistence type="predicted"/>
<dbReference type="RefSeq" id="WP_144971685.1">
    <property type="nucleotide sequence ID" value="NZ_CP036289.1"/>
</dbReference>
<feature type="transmembrane region" description="Helical" evidence="1">
    <location>
        <begin position="72"/>
        <end position="91"/>
    </location>
</feature>
<feature type="transmembrane region" description="Helical" evidence="1">
    <location>
        <begin position="41"/>
        <end position="60"/>
    </location>
</feature>
<keyword evidence="1" id="KW-1133">Transmembrane helix</keyword>
<keyword evidence="1" id="KW-0812">Transmembrane</keyword>
<gene>
    <name evidence="2" type="ORF">Pan97_17720</name>
</gene>
<evidence type="ECO:0000313" key="3">
    <source>
        <dbReference type="Proteomes" id="UP000318626"/>
    </source>
</evidence>
<sequence length="237" mass="24981">MPTWLTVTLLTLMAGMSMPLGALFARIEHIHREWLEQEFRHAVMAFGGGALFSAVALVLVPEGIEELPTHYSVLWFVLGGLIFCGLDILLARYHSPTTQLVAMLSDFIPEAMALGAAFSAGGNSGPLLAILIALQNLPEGFNAYREMNQGPGISGFKIVMVFGVLALLGPIAGLGGFLLLAQYPAVVAAIKLVAGGGILFLVFQDIAPQARLEKAWAPALGAVLGFALGVLGCELLP</sequence>
<accession>A0A518C6A9</accession>
<dbReference type="EMBL" id="CP036289">
    <property type="protein sequence ID" value="QDU74758.1"/>
    <property type="molecule type" value="Genomic_DNA"/>
</dbReference>
<protein>
    <submittedName>
        <fullName evidence="2">ZIP Zinc transporter</fullName>
    </submittedName>
</protein>
<dbReference type="OrthoDB" id="5766358at2"/>
<feature type="transmembrane region" description="Helical" evidence="1">
    <location>
        <begin position="185"/>
        <end position="203"/>
    </location>
</feature>
<organism evidence="2 3">
    <name type="scientific">Bremerella volcania</name>
    <dbReference type="NCBI Taxonomy" id="2527984"/>
    <lineage>
        <taxon>Bacteria</taxon>
        <taxon>Pseudomonadati</taxon>
        <taxon>Planctomycetota</taxon>
        <taxon>Planctomycetia</taxon>
        <taxon>Pirellulales</taxon>
        <taxon>Pirellulaceae</taxon>
        <taxon>Bremerella</taxon>
    </lineage>
</organism>
<feature type="transmembrane region" description="Helical" evidence="1">
    <location>
        <begin position="155"/>
        <end position="179"/>
    </location>
</feature>
<name>A0A518C6A9_9BACT</name>
<dbReference type="KEGG" id="bvo:Pan97_17720"/>